<evidence type="ECO:0000256" key="5">
    <source>
        <dbReference type="ARBA" id="ARBA00012483"/>
    </source>
</evidence>
<dbReference type="OrthoDB" id="6270329at2759"/>
<dbReference type="GO" id="GO:0061630">
    <property type="term" value="F:ubiquitin protein ligase activity"/>
    <property type="evidence" value="ECO:0007669"/>
    <property type="project" value="UniProtKB-EC"/>
</dbReference>
<evidence type="ECO:0000256" key="19">
    <source>
        <dbReference type="PROSITE-ProRule" id="PRU00175"/>
    </source>
</evidence>
<evidence type="ECO:0000256" key="18">
    <source>
        <dbReference type="ARBA" id="ARBA00041230"/>
    </source>
</evidence>
<dbReference type="PANTHER" id="PTHR23350:SF0">
    <property type="entry name" value="PEROXISOME BIOGENESIS FACTOR 10"/>
    <property type="match status" value="1"/>
</dbReference>
<keyword evidence="9" id="KW-0812">Transmembrane</keyword>
<dbReference type="InterPro" id="IPR017907">
    <property type="entry name" value="Znf_RING_CS"/>
</dbReference>
<evidence type="ECO:0000256" key="1">
    <source>
        <dbReference type="ARBA" id="ARBA00000900"/>
    </source>
</evidence>
<evidence type="ECO:0000256" key="13">
    <source>
        <dbReference type="ARBA" id="ARBA00022833"/>
    </source>
</evidence>
<dbReference type="InterPro" id="IPR006845">
    <property type="entry name" value="Pex_N"/>
</dbReference>
<reference evidence="21 22" key="1">
    <citation type="submission" date="2017-03" db="EMBL/GenBank/DDBJ databases">
        <title>Widespread Adenine N6-methylation of Active Genes in Fungi.</title>
        <authorList>
            <consortium name="DOE Joint Genome Institute"/>
            <person name="Mondo S.J."/>
            <person name="Dannebaum R.O."/>
            <person name="Kuo R.C."/>
            <person name="Louie K.B."/>
            <person name="Bewick A.J."/>
            <person name="Labutti K."/>
            <person name="Haridas S."/>
            <person name="Kuo A."/>
            <person name="Salamov A."/>
            <person name="Ahrendt S.R."/>
            <person name="Lau R."/>
            <person name="Bowen B.P."/>
            <person name="Lipzen A."/>
            <person name="Sullivan W."/>
            <person name="Andreopoulos W.B."/>
            <person name="Clum A."/>
            <person name="Lindquist E."/>
            <person name="Daum C."/>
            <person name="Northen T.R."/>
            <person name="Ramamoorthy G."/>
            <person name="Schmitz R.J."/>
            <person name="Gryganskyi A."/>
            <person name="Culley D."/>
            <person name="Magnuson J."/>
            <person name="James T.Y."/>
            <person name="O'Malley M.A."/>
            <person name="Stajich J.E."/>
            <person name="Spatafora J.W."/>
            <person name="Visel A."/>
            <person name="Grigoriev I.V."/>
        </authorList>
    </citation>
    <scope>NUCLEOTIDE SEQUENCE [LARGE SCALE GENOMIC DNA]</scope>
    <source>
        <strain evidence="21 22">NRRL Y-17943</strain>
    </source>
</reference>
<accession>A0A1Y1UFY9</accession>
<dbReference type="SUPFAM" id="SSF57850">
    <property type="entry name" value="RING/U-box"/>
    <property type="match status" value="1"/>
</dbReference>
<evidence type="ECO:0000256" key="8">
    <source>
        <dbReference type="ARBA" id="ARBA00022679"/>
    </source>
</evidence>
<dbReference type="Gene3D" id="3.30.40.10">
    <property type="entry name" value="Zinc/RING finger domain, C3HC4 (zinc finger)"/>
    <property type="match status" value="1"/>
</dbReference>
<keyword evidence="22" id="KW-1185">Reference proteome</keyword>
<gene>
    <name evidence="21" type="ORF">BD324DRAFT_651666</name>
</gene>
<evidence type="ECO:0000259" key="20">
    <source>
        <dbReference type="PROSITE" id="PS50089"/>
    </source>
</evidence>
<dbReference type="EMBL" id="NBSH01000008">
    <property type="protein sequence ID" value="ORX36426.1"/>
    <property type="molecule type" value="Genomic_DNA"/>
</dbReference>
<dbReference type="GeneID" id="33560180"/>
<comment type="caution">
    <text evidence="21">The sequence shown here is derived from an EMBL/GenBank/DDBJ whole genome shotgun (WGS) entry which is preliminary data.</text>
</comment>
<keyword evidence="16" id="KW-0472">Membrane</keyword>
<sequence>MRSEHETPQASGSQILRAQQRDASQIARLVQLTKDLLRSLNGSTWIIHKELIIDALVKAVYLFLTLGCGSPSLGEEYTDIMPIARRARGLSRLRRISAVLMLIIPNLVLEPSTISWLRNSVPQNGWHDLRRSLASVLESPLCQIIPELNIIAFMFSGSFLELGKRFTGIHYVTTAPDTRFPSYEPLGIVLLVNMFLRRLRRRRNLPLEPLTISEDSIHPLADPPKESDPVTEIGDNTYLTARARGIPDRQCSLCFEPRGTTGGTVAVTECGHVFCWECLGGLEKSECPLCRQDLRMERLIAAYNL</sequence>
<keyword evidence="17" id="KW-0576">Peroxisome</keyword>
<dbReference type="RefSeq" id="XP_021870527.1">
    <property type="nucleotide sequence ID" value="XM_022018371.1"/>
</dbReference>
<evidence type="ECO:0000256" key="2">
    <source>
        <dbReference type="ARBA" id="ARBA00004585"/>
    </source>
</evidence>
<dbReference type="GO" id="GO:0008270">
    <property type="term" value="F:zinc ion binding"/>
    <property type="evidence" value="ECO:0007669"/>
    <property type="project" value="UniProtKB-KW"/>
</dbReference>
<evidence type="ECO:0000256" key="16">
    <source>
        <dbReference type="ARBA" id="ARBA00023136"/>
    </source>
</evidence>
<dbReference type="STRING" id="4999.A0A1Y1UFY9"/>
<evidence type="ECO:0000256" key="6">
    <source>
        <dbReference type="ARBA" id="ARBA00022448"/>
    </source>
</evidence>
<evidence type="ECO:0000256" key="10">
    <source>
        <dbReference type="ARBA" id="ARBA00022723"/>
    </source>
</evidence>
<dbReference type="InterPro" id="IPR025654">
    <property type="entry name" value="PEX2/10"/>
</dbReference>
<evidence type="ECO:0000256" key="14">
    <source>
        <dbReference type="ARBA" id="ARBA00022927"/>
    </source>
</evidence>
<dbReference type="EC" id="2.3.2.27" evidence="5"/>
<organism evidence="21 22">
    <name type="scientific">Kockovaella imperatae</name>
    <dbReference type="NCBI Taxonomy" id="4999"/>
    <lineage>
        <taxon>Eukaryota</taxon>
        <taxon>Fungi</taxon>
        <taxon>Dikarya</taxon>
        <taxon>Basidiomycota</taxon>
        <taxon>Agaricomycotina</taxon>
        <taxon>Tremellomycetes</taxon>
        <taxon>Tremellales</taxon>
        <taxon>Cuniculitremaceae</taxon>
        <taxon>Kockovaella</taxon>
    </lineage>
</organism>
<dbReference type="PROSITE" id="PS50089">
    <property type="entry name" value="ZF_RING_2"/>
    <property type="match status" value="1"/>
</dbReference>
<comment type="pathway">
    <text evidence="3">Protein modification; protein ubiquitination.</text>
</comment>
<dbReference type="SMART" id="SM00184">
    <property type="entry name" value="RING"/>
    <property type="match status" value="1"/>
</dbReference>
<evidence type="ECO:0000256" key="9">
    <source>
        <dbReference type="ARBA" id="ARBA00022692"/>
    </source>
</evidence>
<evidence type="ECO:0000256" key="12">
    <source>
        <dbReference type="ARBA" id="ARBA00022786"/>
    </source>
</evidence>
<evidence type="ECO:0000256" key="3">
    <source>
        <dbReference type="ARBA" id="ARBA00004906"/>
    </source>
</evidence>
<evidence type="ECO:0000256" key="17">
    <source>
        <dbReference type="ARBA" id="ARBA00023140"/>
    </source>
</evidence>
<dbReference type="InParanoid" id="A0A1Y1UFY9"/>
<keyword evidence="10" id="KW-0479">Metal-binding</keyword>
<keyword evidence="6" id="KW-0813">Transport</keyword>
<dbReference type="GO" id="GO:0016562">
    <property type="term" value="P:protein import into peroxisome matrix, receptor recycling"/>
    <property type="evidence" value="ECO:0007669"/>
    <property type="project" value="UniProtKB-ARBA"/>
</dbReference>
<dbReference type="PANTHER" id="PTHR23350">
    <property type="entry name" value="PEROXISOME ASSEMBLY PROTEIN 10"/>
    <property type="match status" value="1"/>
</dbReference>
<dbReference type="GO" id="GO:0005778">
    <property type="term" value="C:peroxisomal membrane"/>
    <property type="evidence" value="ECO:0007669"/>
    <property type="project" value="UniProtKB-SubCell"/>
</dbReference>
<dbReference type="Proteomes" id="UP000193218">
    <property type="component" value="Unassembled WGS sequence"/>
</dbReference>
<evidence type="ECO:0000256" key="7">
    <source>
        <dbReference type="ARBA" id="ARBA00022593"/>
    </source>
</evidence>
<evidence type="ECO:0000313" key="21">
    <source>
        <dbReference type="EMBL" id="ORX36426.1"/>
    </source>
</evidence>
<comment type="subcellular location">
    <subcellularLocation>
        <location evidence="2">Peroxisome membrane</location>
        <topology evidence="2">Multi-pass membrane protein</topology>
    </subcellularLocation>
</comment>
<dbReference type="Pfam" id="PF04757">
    <property type="entry name" value="Pex2_Pex12"/>
    <property type="match status" value="1"/>
</dbReference>
<dbReference type="AlphaFoldDB" id="A0A1Y1UFY9"/>
<feature type="domain" description="RING-type" evidence="20">
    <location>
        <begin position="251"/>
        <end position="291"/>
    </location>
</feature>
<keyword evidence="12" id="KW-0833">Ubl conjugation pathway</keyword>
<evidence type="ECO:0000256" key="11">
    <source>
        <dbReference type="ARBA" id="ARBA00022771"/>
    </source>
</evidence>
<keyword evidence="13" id="KW-0862">Zinc</keyword>
<evidence type="ECO:0000256" key="15">
    <source>
        <dbReference type="ARBA" id="ARBA00022989"/>
    </source>
</evidence>
<keyword evidence="8" id="KW-0808">Transferase</keyword>
<comment type="similarity">
    <text evidence="4">Belongs to the pex2/pex10/pex12 family.</text>
</comment>
<dbReference type="PROSITE" id="PS00518">
    <property type="entry name" value="ZF_RING_1"/>
    <property type="match status" value="1"/>
</dbReference>
<keyword evidence="14" id="KW-0653">Protein transport</keyword>
<protein>
    <recommendedName>
        <fullName evidence="5">RING-type E3 ubiquitin transferase</fullName>
        <ecNumber evidence="5">2.3.2.27</ecNumber>
    </recommendedName>
    <alternativeName>
        <fullName evidence="18">Peroxin-10</fullName>
    </alternativeName>
</protein>
<comment type="catalytic activity">
    <reaction evidence="1">
        <text>S-ubiquitinyl-[E2 ubiquitin-conjugating enzyme]-L-cysteine + [acceptor protein]-L-lysine = [E2 ubiquitin-conjugating enzyme]-L-cysteine + N(6)-ubiquitinyl-[acceptor protein]-L-lysine.</text>
        <dbReference type="EC" id="2.3.2.27"/>
    </reaction>
</comment>
<keyword evidence="15" id="KW-1133">Transmembrane helix</keyword>
<dbReference type="InterPro" id="IPR013083">
    <property type="entry name" value="Znf_RING/FYVE/PHD"/>
</dbReference>
<evidence type="ECO:0000256" key="4">
    <source>
        <dbReference type="ARBA" id="ARBA00008704"/>
    </source>
</evidence>
<dbReference type="Pfam" id="PF14634">
    <property type="entry name" value="zf-RING_5"/>
    <property type="match status" value="1"/>
</dbReference>
<evidence type="ECO:0000313" key="22">
    <source>
        <dbReference type="Proteomes" id="UP000193218"/>
    </source>
</evidence>
<keyword evidence="7" id="KW-0962">Peroxisome biogenesis</keyword>
<name>A0A1Y1UFY9_9TREE</name>
<keyword evidence="11 19" id="KW-0863">Zinc-finger</keyword>
<dbReference type="InterPro" id="IPR001841">
    <property type="entry name" value="Znf_RING"/>
</dbReference>
<proteinExistence type="inferred from homology"/>
<dbReference type="GO" id="GO:0016567">
    <property type="term" value="P:protein ubiquitination"/>
    <property type="evidence" value="ECO:0007669"/>
    <property type="project" value="UniProtKB-ARBA"/>
</dbReference>